<organism evidence="2 3">
    <name type="scientific">Lithocarpus litseifolius</name>
    <dbReference type="NCBI Taxonomy" id="425828"/>
    <lineage>
        <taxon>Eukaryota</taxon>
        <taxon>Viridiplantae</taxon>
        <taxon>Streptophyta</taxon>
        <taxon>Embryophyta</taxon>
        <taxon>Tracheophyta</taxon>
        <taxon>Spermatophyta</taxon>
        <taxon>Magnoliopsida</taxon>
        <taxon>eudicotyledons</taxon>
        <taxon>Gunneridae</taxon>
        <taxon>Pentapetalae</taxon>
        <taxon>rosids</taxon>
        <taxon>fabids</taxon>
        <taxon>Fagales</taxon>
        <taxon>Fagaceae</taxon>
        <taxon>Lithocarpus</taxon>
    </lineage>
</organism>
<keyword evidence="3" id="KW-1185">Reference proteome</keyword>
<dbReference type="EMBL" id="JAZDWU010000003">
    <property type="protein sequence ID" value="KAL0007402.1"/>
    <property type="molecule type" value="Genomic_DNA"/>
</dbReference>
<dbReference type="InterPro" id="IPR053168">
    <property type="entry name" value="Glutamic_endopeptidase"/>
</dbReference>
<name>A0AAW2D9X0_9ROSI</name>
<gene>
    <name evidence="2" type="ORF">SO802_008904</name>
</gene>
<dbReference type="InterPro" id="IPR025521">
    <property type="entry name" value="Neprosin_propep"/>
</dbReference>
<feature type="non-terminal residue" evidence="2">
    <location>
        <position position="130"/>
    </location>
</feature>
<evidence type="ECO:0000313" key="2">
    <source>
        <dbReference type="EMBL" id="KAL0007402.1"/>
    </source>
</evidence>
<evidence type="ECO:0000313" key="3">
    <source>
        <dbReference type="Proteomes" id="UP001459277"/>
    </source>
</evidence>
<proteinExistence type="predicted"/>
<protein>
    <recommendedName>
        <fullName evidence="1">Neprosin activation peptide domain-containing protein</fullName>
    </recommendedName>
</protein>
<dbReference type="PANTHER" id="PTHR31589">
    <property type="entry name" value="PROTEIN, PUTATIVE (DUF239)-RELATED-RELATED"/>
    <property type="match status" value="1"/>
</dbReference>
<dbReference type="Proteomes" id="UP001459277">
    <property type="component" value="Unassembled WGS sequence"/>
</dbReference>
<accession>A0AAW2D9X0</accession>
<comment type="caution">
    <text evidence="2">The sequence shown here is derived from an EMBL/GenBank/DDBJ whole genome shotgun (WGS) entry which is preliminary data.</text>
</comment>
<reference evidence="2 3" key="1">
    <citation type="submission" date="2024-01" db="EMBL/GenBank/DDBJ databases">
        <title>A telomere-to-telomere, gap-free genome of sweet tea (Lithocarpus litseifolius).</title>
        <authorList>
            <person name="Zhou J."/>
        </authorList>
    </citation>
    <scope>NUCLEOTIDE SEQUENCE [LARGE SCALE GENOMIC DNA]</scope>
    <source>
        <strain evidence="2">Zhou-2022a</strain>
        <tissue evidence="2">Leaf</tissue>
    </source>
</reference>
<dbReference type="PANTHER" id="PTHR31589:SF223">
    <property type="entry name" value="PROTEIN, PUTATIVE (DUF239)-RELATED"/>
    <property type="match status" value="1"/>
</dbReference>
<sequence length="130" mass="14624">MSFRVNEARVISNEGDLGLERQLRLINKPPVKSIQTEFGHIVDCIDINKQLSFDHPLLKDHKIQKIPSFLQEKTKNEDLSQDRLSMIGLAKGACPLGTVPIRRTTKEELIASKLLLNNMHPQAAPSPNAY</sequence>
<dbReference type="Pfam" id="PF14365">
    <property type="entry name" value="Neprosin_AP"/>
    <property type="match status" value="1"/>
</dbReference>
<feature type="domain" description="Neprosin activation peptide" evidence="1">
    <location>
        <begin position="33"/>
        <end position="114"/>
    </location>
</feature>
<evidence type="ECO:0000259" key="1">
    <source>
        <dbReference type="Pfam" id="PF14365"/>
    </source>
</evidence>
<dbReference type="AlphaFoldDB" id="A0AAW2D9X0"/>